<name>A0A7D9DB80_PARCT</name>
<feature type="domain" description="THD" evidence="5">
    <location>
        <begin position="11"/>
        <end position="144"/>
    </location>
</feature>
<evidence type="ECO:0000259" key="5">
    <source>
        <dbReference type="PROSITE" id="PS50049"/>
    </source>
</evidence>
<dbReference type="OrthoDB" id="5990491at2759"/>
<keyword evidence="7" id="KW-1185">Reference proteome</keyword>
<evidence type="ECO:0000256" key="2">
    <source>
        <dbReference type="ARBA" id="ARBA00008670"/>
    </source>
</evidence>
<evidence type="ECO:0000313" key="6">
    <source>
        <dbReference type="EMBL" id="CAB3981412.1"/>
    </source>
</evidence>
<sequence length="146" mass="16674">DKGELGFRFSQSAHIVGRGVEEKPSYIVGRAYLLKSWIVSHRAGQISYSKGYLIVGQTGYYYVYCQLYSRDADATSYNFLLYIDEKPVLKAVKPIISSRKTYNNTNYIGGVFRIAAGQRISVRTQYKNLFMYNSTDSFFGAFMIHP</sequence>
<dbReference type="EMBL" id="CACRXK020000385">
    <property type="protein sequence ID" value="CAB3981412.1"/>
    <property type="molecule type" value="Genomic_DNA"/>
</dbReference>
<protein>
    <submittedName>
        <fullName evidence="6">Ectodysplasin-A-like isoform X2</fullName>
    </submittedName>
</protein>
<dbReference type="GO" id="GO:0005615">
    <property type="term" value="C:extracellular space"/>
    <property type="evidence" value="ECO:0007669"/>
    <property type="project" value="UniProtKB-KW"/>
</dbReference>
<proteinExistence type="inferred from homology"/>
<gene>
    <name evidence="6" type="ORF">PACLA_8A083780</name>
</gene>
<evidence type="ECO:0000313" key="7">
    <source>
        <dbReference type="Proteomes" id="UP001152795"/>
    </source>
</evidence>
<dbReference type="InterPro" id="IPR006052">
    <property type="entry name" value="TNF_dom"/>
</dbReference>
<dbReference type="Pfam" id="PF00229">
    <property type="entry name" value="TNF"/>
    <property type="match status" value="1"/>
</dbReference>
<feature type="non-terminal residue" evidence="6">
    <location>
        <position position="1"/>
    </location>
</feature>
<dbReference type="GO" id="GO:0005164">
    <property type="term" value="F:tumor necrosis factor receptor binding"/>
    <property type="evidence" value="ECO:0007669"/>
    <property type="project" value="InterPro"/>
</dbReference>
<comment type="similarity">
    <text evidence="2">Belongs to the tumor necrosis factor family.</text>
</comment>
<keyword evidence="4" id="KW-0472">Membrane</keyword>
<accession>A0A7D9DB80</accession>
<dbReference type="PANTHER" id="PTHR11471">
    <property type="entry name" value="TUMOR NECROSIS FACTOR FAMILY MEMBER"/>
    <property type="match status" value="1"/>
</dbReference>
<evidence type="ECO:0000256" key="1">
    <source>
        <dbReference type="ARBA" id="ARBA00004370"/>
    </source>
</evidence>
<dbReference type="SMART" id="SM00207">
    <property type="entry name" value="TNF"/>
    <property type="match status" value="1"/>
</dbReference>
<evidence type="ECO:0000256" key="4">
    <source>
        <dbReference type="ARBA" id="ARBA00023136"/>
    </source>
</evidence>
<dbReference type="PANTHER" id="PTHR11471:SF13">
    <property type="entry name" value="TNF FAMILY PROFILE DOMAIN-CONTAINING PROTEIN"/>
    <property type="match status" value="1"/>
</dbReference>
<dbReference type="Proteomes" id="UP001152795">
    <property type="component" value="Unassembled WGS sequence"/>
</dbReference>
<reference evidence="6" key="1">
    <citation type="submission" date="2020-04" db="EMBL/GenBank/DDBJ databases">
        <authorList>
            <person name="Alioto T."/>
            <person name="Alioto T."/>
            <person name="Gomez Garrido J."/>
        </authorList>
    </citation>
    <scope>NUCLEOTIDE SEQUENCE</scope>
    <source>
        <strain evidence="6">A484AB</strain>
    </source>
</reference>
<comment type="caution">
    <text evidence="6">The sequence shown here is derived from an EMBL/GenBank/DDBJ whole genome shotgun (WGS) entry which is preliminary data.</text>
</comment>
<organism evidence="6 7">
    <name type="scientific">Paramuricea clavata</name>
    <name type="common">Red gorgonian</name>
    <name type="synonym">Violescent sea-whip</name>
    <dbReference type="NCBI Taxonomy" id="317549"/>
    <lineage>
        <taxon>Eukaryota</taxon>
        <taxon>Metazoa</taxon>
        <taxon>Cnidaria</taxon>
        <taxon>Anthozoa</taxon>
        <taxon>Octocorallia</taxon>
        <taxon>Malacalcyonacea</taxon>
        <taxon>Plexauridae</taxon>
        <taxon>Paramuricea</taxon>
    </lineage>
</organism>
<comment type="subcellular location">
    <subcellularLocation>
        <location evidence="1">Membrane</location>
    </subcellularLocation>
</comment>
<dbReference type="InterPro" id="IPR008983">
    <property type="entry name" value="Tumour_necrosis_fac-like_dom"/>
</dbReference>
<dbReference type="GO" id="GO:0006955">
    <property type="term" value="P:immune response"/>
    <property type="evidence" value="ECO:0007669"/>
    <property type="project" value="InterPro"/>
</dbReference>
<dbReference type="GO" id="GO:0005125">
    <property type="term" value="F:cytokine activity"/>
    <property type="evidence" value="ECO:0007669"/>
    <property type="project" value="UniProtKB-KW"/>
</dbReference>
<evidence type="ECO:0000256" key="3">
    <source>
        <dbReference type="ARBA" id="ARBA00022514"/>
    </source>
</evidence>
<dbReference type="SUPFAM" id="SSF49842">
    <property type="entry name" value="TNF-like"/>
    <property type="match status" value="1"/>
</dbReference>
<keyword evidence="3" id="KW-0202">Cytokine</keyword>
<dbReference type="PROSITE" id="PS50049">
    <property type="entry name" value="THD_2"/>
    <property type="match status" value="1"/>
</dbReference>
<dbReference type="Gene3D" id="2.60.120.40">
    <property type="match status" value="1"/>
</dbReference>
<dbReference type="AlphaFoldDB" id="A0A7D9DB80"/>
<dbReference type="GO" id="GO:0016020">
    <property type="term" value="C:membrane"/>
    <property type="evidence" value="ECO:0007669"/>
    <property type="project" value="UniProtKB-SubCell"/>
</dbReference>